<evidence type="ECO:0000313" key="1">
    <source>
        <dbReference type="EMBL" id="PTX42455.1"/>
    </source>
</evidence>
<organism evidence="1 2">
    <name type="scientific">Christiangramia gaetbulicola</name>
    <dbReference type="NCBI Taxonomy" id="703340"/>
    <lineage>
        <taxon>Bacteria</taxon>
        <taxon>Pseudomonadati</taxon>
        <taxon>Bacteroidota</taxon>
        <taxon>Flavobacteriia</taxon>
        <taxon>Flavobacteriales</taxon>
        <taxon>Flavobacteriaceae</taxon>
        <taxon>Christiangramia</taxon>
    </lineage>
</organism>
<keyword evidence="2" id="KW-1185">Reference proteome</keyword>
<reference evidence="1 2" key="1">
    <citation type="submission" date="2018-04" db="EMBL/GenBank/DDBJ databases">
        <title>Genomic Encyclopedia of Archaeal and Bacterial Type Strains, Phase II (KMG-II): from individual species to whole genera.</title>
        <authorList>
            <person name="Goeker M."/>
        </authorList>
    </citation>
    <scope>NUCLEOTIDE SEQUENCE [LARGE SCALE GENOMIC DNA]</scope>
    <source>
        <strain evidence="1 2">DSM 23082</strain>
    </source>
</reference>
<dbReference type="OrthoDB" id="9770889at2"/>
<dbReference type="RefSeq" id="WP_108172743.1">
    <property type="nucleotide sequence ID" value="NZ_QBKQ01000003.1"/>
</dbReference>
<dbReference type="EMBL" id="QBKQ01000003">
    <property type="protein sequence ID" value="PTX42455.1"/>
    <property type="molecule type" value="Genomic_DNA"/>
</dbReference>
<gene>
    <name evidence="1" type="ORF">C8P64_2884</name>
</gene>
<protein>
    <submittedName>
        <fullName evidence="1">Uncharacterized protein</fullName>
    </submittedName>
</protein>
<sequence length="254" mass="27591">MKGFNFYRLFFVLIFSIFSAKGFAQETNIMIRAKAKDAKFIGSSIGGARILVKDAVTGAILDEGMTIGSTGDTEKIMKNDWKRSQTLSDDKTAGFLAKIDIDVPLFVTVEALAPFNKKQASVLSSTQLWVIPGKDITGDGVVLEIPGFVVDILSPQTHERIKASEKIELKANVVMMCGCPVTEDGIWDASQYEVKAIVTDAEGNSTELELKPTEKPSTFGTETSLEKGLYEVLVYAYDAATGNTGVDKTNIIIN</sequence>
<evidence type="ECO:0000313" key="2">
    <source>
        <dbReference type="Proteomes" id="UP000244174"/>
    </source>
</evidence>
<name>A0A2T6AF60_9FLAO</name>
<dbReference type="Proteomes" id="UP000244174">
    <property type="component" value="Unassembled WGS sequence"/>
</dbReference>
<comment type="caution">
    <text evidence="1">The sequence shown here is derived from an EMBL/GenBank/DDBJ whole genome shotgun (WGS) entry which is preliminary data.</text>
</comment>
<dbReference type="AlphaFoldDB" id="A0A2T6AF60"/>
<accession>A0A2T6AF60</accession>
<proteinExistence type="predicted"/>